<evidence type="ECO:0000313" key="4">
    <source>
        <dbReference type="EMBL" id="CAH2061538.1"/>
    </source>
</evidence>
<dbReference type="EMBL" id="OU466860">
    <property type="protein sequence ID" value="CAH2061538.1"/>
    <property type="molecule type" value="Genomic_DNA"/>
</dbReference>
<dbReference type="Proteomes" id="UP000836841">
    <property type="component" value="Chromosome 4"/>
</dbReference>
<evidence type="ECO:0000256" key="1">
    <source>
        <dbReference type="ARBA" id="ARBA00022729"/>
    </source>
</evidence>
<dbReference type="Pfam" id="PF05617">
    <property type="entry name" value="Prolamin_like"/>
    <property type="match status" value="1"/>
</dbReference>
<feature type="chain" id="PRO_5043953335" description="Prolamin-like domain-containing protein" evidence="2">
    <location>
        <begin position="22"/>
        <end position="91"/>
    </location>
</feature>
<keyword evidence="5" id="KW-1185">Reference proteome</keyword>
<proteinExistence type="predicted"/>
<evidence type="ECO:0000256" key="2">
    <source>
        <dbReference type="SAM" id="SignalP"/>
    </source>
</evidence>
<evidence type="ECO:0000313" key="5">
    <source>
        <dbReference type="Proteomes" id="UP000836841"/>
    </source>
</evidence>
<evidence type="ECO:0000259" key="3">
    <source>
        <dbReference type="Pfam" id="PF05617"/>
    </source>
</evidence>
<organism evidence="4 5">
    <name type="scientific">Thlaspi arvense</name>
    <name type="common">Field penny-cress</name>
    <dbReference type="NCBI Taxonomy" id="13288"/>
    <lineage>
        <taxon>Eukaryota</taxon>
        <taxon>Viridiplantae</taxon>
        <taxon>Streptophyta</taxon>
        <taxon>Embryophyta</taxon>
        <taxon>Tracheophyta</taxon>
        <taxon>Spermatophyta</taxon>
        <taxon>Magnoliopsida</taxon>
        <taxon>eudicotyledons</taxon>
        <taxon>Gunneridae</taxon>
        <taxon>Pentapetalae</taxon>
        <taxon>rosids</taxon>
        <taxon>malvids</taxon>
        <taxon>Brassicales</taxon>
        <taxon>Brassicaceae</taxon>
        <taxon>Thlaspideae</taxon>
        <taxon>Thlaspi</taxon>
    </lineage>
</organism>
<name>A0AAU9SF39_THLAR</name>
<dbReference type="InterPro" id="IPR008502">
    <property type="entry name" value="Prolamin-like"/>
</dbReference>
<feature type="domain" description="Prolamin-like" evidence="3">
    <location>
        <begin position="29"/>
        <end position="74"/>
    </location>
</feature>
<gene>
    <name evidence="4" type="ORF">TAV2_LOCUS14514</name>
</gene>
<accession>A0AAU9SF39</accession>
<feature type="signal peptide" evidence="2">
    <location>
        <begin position="1"/>
        <end position="21"/>
    </location>
</feature>
<reference evidence="4 5" key="1">
    <citation type="submission" date="2022-03" db="EMBL/GenBank/DDBJ databases">
        <authorList>
            <person name="Nunn A."/>
            <person name="Chopra R."/>
            <person name="Nunn A."/>
            <person name="Contreras Garrido A."/>
        </authorList>
    </citation>
    <scope>NUCLEOTIDE SEQUENCE [LARGE SCALE GENOMIC DNA]</scope>
</reference>
<protein>
    <recommendedName>
        <fullName evidence="3">Prolamin-like domain-containing protein</fullName>
    </recommendedName>
</protein>
<keyword evidence="1 2" id="KW-0732">Signal</keyword>
<dbReference type="AlphaFoldDB" id="A0AAU9SF39"/>
<sequence length="91" mass="10123">MKTTFLIMVLVIAMTWSRSSAQPTDPQGCVNAFKTSSSGCLKSLKHLFGIKKECCVTVRAVSDICWPVIFPSMPYIRFIIKGVCTVKYSLL</sequence>